<dbReference type="RefSeq" id="WP_013458546.1">
    <property type="nucleotide sequence ID" value="NC_014761.1"/>
</dbReference>
<feature type="chain" id="PRO_5003190392" description="Esterase" evidence="3">
    <location>
        <begin position="29"/>
        <end position="345"/>
    </location>
</feature>
<dbReference type="SUPFAM" id="SSF53474">
    <property type="entry name" value="alpha/beta-Hydrolases"/>
    <property type="match status" value="1"/>
</dbReference>
<protein>
    <recommendedName>
        <fullName evidence="6">Esterase</fullName>
    </recommendedName>
</protein>
<dbReference type="InterPro" id="IPR010126">
    <property type="entry name" value="Esterase_phb"/>
</dbReference>
<organism evidence="4 5">
    <name type="scientific">Oceanithermus profundus (strain DSM 14977 / NBRC 100410 / VKM B-2274 / 506)</name>
    <dbReference type="NCBI Taxonomy" id="670487"/>
    <lineage>
        <taxon>Bacteria</taxon>
        <taxon>Thermotogati</taxon>
        <taxon>Deinococcota</taxon>
        <taxon>Deinococci</taxon>
        <taxon>Thermales</taxon>
        <taxon>Thermaceae</taxon>
        <taxon>Oceanithermus</taxon>
    </lineage>
</organism>
<dbReference type="InterPro" id="IPR029058">
    <property type="entry name" value="AB_hydrolase_fold"/>
</dbReference>
<keyword evidence="2" id="KW-0378">Hydrolase</keyword>
<name>E4U9Z9_OCEP5</name>
<evidence type="ECO:0000256" key="2">
    <source>
        <dbReference type="ARBA" id="ARBA00022801"/>
    </source>
</evidence>
<dbReference type="AlphaFoldDB" id="E4U9Z9"/>
<dbReference type="PANTHER" id="PTHR43037">
    <property type="entry name" value="UNNAMED PRODUCT-RELATED"/>
    <property type="match status" value="1"/>
</dbReference>
<proteinExistence type="predicted"/>
<evidence type="ECO:0000256" key="3">
    <source>
        <dbReference type="SAM" id="SignalP"/>
    </source>
</evidence>
<dbReference type="InterPro" id="IPR050955">
    <property type="entry name" value="Plant_Biomass_Hydrol_Est"/>
</dbReference>
<dbReference type="ESTHER" id="ocep5-e4u9z9">
    <property type="family name" value="Esterase_phb"/>
</dbReference>
<dbReference type="eggNOG" id="COG3509">
    <property type="taxonomic scope" value="Bacteria"/>
</dbReference>
<dbReference type="GO" id="GO:0005576">
    <property type="term" value="C:extracellular region"/>
    <property type="evidence" value="ECO:0007669"/>
    <property type="project" value="InterPro"/>
</dbReference>
<dbReference type="PANTHER" id="PTHR43037:SF1">
    <property type="entry name" value="BLL1128 PROTEIN"/>
    <property type="match status" value="1"/>
</dbReference>
<dbReference type="HOGENOM" id="CLU_027551_4_2_0"/>
<dbReference type="KEGG" id="opr:Ocepr_1924"/>
<reference evidence="4 5" key="2">
    <citation type="journal article" date="2011" name="Stand. Genomic Sci.">
        <title>Complete genome sequence of Oceanithermus profundus type strain (506).</title>
        <authorList>
            <person name="Pati A."/>
            <person name="Zhang X."/>
            <person name="Lapidus A."/>
            <person name="Nolan M."/>
            <person name="Lucas S."/>
            <person name="Del Rio T.G."/>
            <person name="Tice H."/>
            <person name="Cheng J.F."/>
            <person name="Tapia R."/>
            <person name="Han C."/>
            <person name="Goodwin L."/>
            <person name="Pitluck S."/>
            <person name="Liolios K."/>
            <person name="Pagani I."/>
            <person name="Ivanova N."/>
            <person name="Mavromatis K."/>
            <person name="Chen A."/>
            <person name="Palaniappan K."/>
            <person name="Hauser L."/>
            <person name="Jeffries C.D."/>
            <person name="Brambilla E.M."/>
            <person name="Rohl A."/>
            <person name="Mwirichia R."/>
            <person name="Rohde M."/>
            <person name="Tindall B.J."/>
            <person name="Sikorski J."/>
            <person name="Wirth R."/>
            <person name="Goker M."/>
            <person name="Woyke T."/>
            <person name="Detter J.C."/>
            <person name="Bristow J."/>
            <person name="Eisen J.A."/>
            <person name="Markowitz V."/>
            <person name="Hugenholtz P."/>
            <person name="Kyrpides N.C."/>
            <person name="Klenk H.P."/>
            <person name="Land M."/>
        </authorList>
    </citation>
    <scope>NUCLEOTIDE SEQUENCE [LARGE SCALE GENOMIC DNA]</scope>
    <source>
        <strain evidence="5">DSM 14977 / NBRC 100410 / VKM B-2274 / 506</strain>
    </source>
</reference>
<evidence type="ECO:0008006" key="6">
    <source>
        <dbReference type="Google" id="ProtNLM"/>
    </source>
</evidence>
<dbReference type="PROSITE" id="PS51257">
    <property type="entry name" value="PROKAR_LIPOPROTEIN"/>
    <property type="match status" value="1"/>
</dbReference>
<feature type="signal peptide" evidence="3">
    <location>
        <begin position="1"/>
        <end position="28"/>
    </location>
</feature>
<dbReference type="EMBL" id="CP002361">
    <property type="protein sequence ID" value="ADR37376.1"/>
    <property type="molecule type" value="Genomic_DNA"/>
</dbReference>
<evidence type="ECO:0000256" key="1">
    <source>
        <dbReference type="ARBA" id="ARBA00022729"/>
    </source>
</evidence>
<dbReference type="Proteomes" id="UP000008722">
    <property type="component" value="Chromosome"/>
</dbReference>
<evidence type="ECO:0000313" key="4">
    <source>
        <dbReference type="EMBL" id="ADR37376.1"/>
    </source>
</evidence>
<evidence type="ECO:0000313" key="5">
    <source>
        <dbReference type="Proteomes" id="UP000008722"/>
    </source>
</evidence>
<keyword evidence="1 3" id="KW-0732">Signal</keyword>
<accession>E4U9Z9</accession>
<dbReference type="Pfam" id="PF10503">
    <property type="entry name" value="Esterase_PHB"/>
    <property type="match status" value="1"/>
</dbReference>
<sequence length="345" mass="37044" precursor="true">MKQVLFLRLCAGILLRAAGLVLWLGALAACAQAPPHEGKAQPETGLHIFTLEHDRQERRYALYVPAQAGEAPLPLVFSLHGGGVVLEDQLGTRYKSPFKLWMDLADREGFYVVYPEGLPGAYGKPTWNDCRADCTVSSSADDVGFLLQILEEVAAEHPTDRRRVYASGMSNGGFMALRLAVEAPDTFAAVAAIGAAMPAVSGCGAPRCPLPVLFMNGTADRYMPYGGGTLSNPPKASHGTAMSTPDSVALWADLAGARAEAPVHYPDLDPDDGGTVTRRDHTAGGRVWVRLYTVGGGGHAAPSLRERYSALFERYFGHQNHDIEAVEEIWRFFRAAAPAQGPAGR</sequence>
<gene>
    <name evidence="4" type="ordered locus">Ocepr_1924</name>
</gene>
<reference evidence="5" key="1">
    <citation type="submission" date="2010-11" db="EMBL/GenBank/DDBJ databases">
        <title>The complete sequence of chromosome of Oceanithermus profundus DSM 14977.</title>
        <authorList>
            <consortium name="US DOE Joint Genome Institute (JGI-PGF)"/>
            <person name="Lucas S."/>
            <person name="Copeland A."/>
            <person name="Lapidus A."/>
            <person name="Bruce D."/>
            <person name="Goodwin L."/>
            <person name="Pitluck S."/>
            <person name="Kyrpides N."/>
            <person name="Mavromatis K."/>
            <person name="Pagani I."/>
            <person name="Ivanova N."/>
            <person name="Zhang X."/>
            <person name="Brettin T."/>
            <person name="Detter J.C."/>
            <person name="Tapia R."/>
            <person name="Han C."/>
            <person name="Land M."/>
            <person name="Hauser L."/>
            <person name="Markowitz V."/>
            <person name="Cheng J.-F."/>
            <person name="Hugenholtz P."/>
            <person name="Woyke T."/>
            <person name="Wu D."/>
            <person name="Tindall B."/>
            <person name="Faehnrich R."/>
            <person name="Brambilla E."/>
            <person name="Klenk H.-P."/>
            <person name="Eisen J.A."/>
        </authorList>
    </citation>
    <scope>NUCLEOTIDE SEQUENCE [LARGE SCALE GENOMIC DNA]</scope>
    <source>
        <strain evidence="5">DSM 14977 / NBRC 100410 / VKM B-2274 / 506</strain>
    </source>
</reference>
<dbReference type="Gene3D" id="3.40.50.1820">
    <property type="entry name" value="alpha/beta hydrolase"/>
    <property type="match status" value="1"/>
</dbReference>
<dbReference type="GO" id="GO:0016787">
    <property type="term" value="F:hydrolase activity"/>
    <property type="evidence" value="ECO:0007669"/>
    <property type="project" value="UniProtKB-KW"/>
</dbReference>
<keyword evidence="5" id="KW-1185">Reference proteome</keyword>